<dbReference type="EMBL" id="JACVFC010000001">
    <property type="protein sequence ID" value="MBC9930019.1"/>
    <property type="molecule type" value="Genomic_DNA"/>
</dbReference>
<comment type="caution">
    <text evidence="1">The sequence shown here is derived from an EMBL/GenBank/DDBJ whole genome shotgun (WGS) entry which is preliminary data.</text>
</comment>
<protein>
    <recommendedName>
        <fullName evidence="3">Sulfatase-modifying factor enzyme domain-containing protein</fullName>
    </recommendedName>
</protein>
<dbReference type="InterPro" id="IPR042095">
    <property type="entry name" value="SUMF_sf"/>
</dbReference>
<proteinExistence type="predicted"/>
<organism evidence="1 2">
    <name type="scientific">Chitinophaga qingshengii</name>
    <dbReference type="NCBI Taxonomy" id="1569794"/>
    <lineage>
        <taxon>Bacteria</taxon>
        <taxon>Pseudomonadati</taxon>
        <taxon>Bacteroidota</taxon>
        <taxon>Chitinophagia</taxon>
        <taxon>Chitinophagales</taxon>
        <taxon>Chitinophagaceae</taxon>
        <taxon>Chitinophaga</taxon>
    </lineage>
</organism>
<dbReference type="Gene3D" id="3.90.1580.10">
    <property type="entry name" value="paralog of FGE (formylglycine-generating enzyme)"/>
    <property type="match status" value="1"/>
</dbReference>
<evidence type="ECO:0008006" key="3">
    <source>
        <dbReference type="Google" id="ProtNLM"/>
    </source>
</evidence>
<accession>A0ABR7THU8</accession>
<dbReference type="Proteomes" id="UP000659124">
    <property type="component" value="Unassembled WGS sequence"/>
</dbReference>
<dbReference type="SUPFAM" id="SSF56436">
    <property type="entry name" value="C-type lectin-like"/>
    <property type="match status" value="1"/>
</dbReference>
<sequence>MSVTQIYDRKTWNALPQAEAEAILQQLLRTQFPEFTVQRFETFHKFGQHTYTAILDYKGAEFVFVPGDTVVLGLESWNMTAETRDSIREMFGMGLGEIDDYIRERLSPVRTVTIGPMLVERRYQPTGYFPVDITDERLVSDDYFEKTFAEVKASSREQWNYTVNDSFRLIKNGDNITAFLYRPSSHEELLAEIENTGFQLPAEDEWEYLCGGGTRSFYPWGDAIDHHKKYRYFNPGDEGNYLETPNHFGLVIAYDPYRYEIMGQGDYFLKGGDGGCNLCGGGGLDVGYLSAGTYYRDPEIFADYLNYKEEVTGDYTVVRRIKRVK</sequence>
<dbReference type="InterPro" id="IPR016187">
    <property type="entry name" value="CTDL_fold"/>
</dbReference>
<keyword evidence="2" id="KW-1185">Reference proteome</keyword>
<name>A0ABR7THU8_9BACT</name>
<reference evidence="1 2" key="1">
    <citation type="submission" date="2020-09" db="EMBL/GenBank/DDBJ databases">
        <title>Genome sequences of type strains of Chitinophaga qingshengii and Chitinophaga varians.</title>
        <authorList>
            <person name="Kittiwongwattana C."/>
        </authorList>
    </citation>
    <scope>NUCLEOTIDE SEQUENCE [LARGE SCALE GENOMIC DNA]</scope>
    <source>
        <strain evidence="1 2">JCM 30026</strain>
    </source>
</reference>
<gene>
    <name evidence="1" type="ORF">ICL07_06495</name>
</gene>
<evidence type="ECO:0000313" key="1">
    <source>
        <dbReference type="EMBL" id="MBC9930019.1"/>
    </source>
</evidence>
<dbReference type="RefSeq" id="WP_188087106.1">
    <property type="nucleotide sequence ID" value="NZ_JACVFC010000001.1"/>
</dbReference>
<evidence type="ECO:0000313" key="2">
    <source>
        <dbReference type="Proteomes" id="UP000659124"/>
    </source>
</evidence>